<keyword evidence="9" id="KW-1185">Reference proteome</keyword>
<dbReference type="Gene3D" id="3.30.70.330">
    <property type="match status" value="1"/>
</dbReference>
<dbReference type="GO" id="GO:0003723">
    <property type="term" value="F:RNA binding"/>
    <property type="evidence" value="ECO:0007669"/>
    <property type="project" value="UniProtKB-KW"/>
</dbReference>
<evidence type="ECO:0000256" key="6">
    <source>
        <dbReference type="SAM" id="MobiDB-lite"/>
    </source>
</evidence>
<dbReference type="SMART" id="SM00361">
    <property type="entry name" value="RRM_1"/>
    <property type="match status" value="1"/>
</dbReference>
<dbReference type="Pfam" id="PF01585">
    <property type="entry name" value="G-patch"/>
    <property type="match status" value="1"/>
</dbReference>
<accession>A0A0D6EPZ3</accession>
<name>A0A0D6EPZ3_SPOSA</name>
<dbReference type="InterPro" id="IPR035979">
    <property type="entry name" value="RBD_domain_sf"/>
</dbReference>
<feature type="compositionally biased region" description="Pro residues" evidence="6">
    <location>
        <begin position="337"/>
        <end position="348"/>
    </location>
</feature>
<keyword evidence="3" id="KW-0694">RNA-binding</keyword>
<feature type="domain" description="G-patch" evidence="7">
    <location>
        <begin position="566"/>
        <end position="598"/>
    </location>
</feature>
<proteinExistence type="predicted"/>
<feature type="compositionally biased region" description="Low complexity" evidence="6">
    <location>
        <begin position="546"/>
        <end position="562"/>
    </location>
</feature>
<feature type="compositionally biased region" description="Low complexity" evidence="6">
    <location>
        <begin position="143"/>
        <end position="159"/>
    </location>
</feature>
<dbReference type="PANTHER" id="PTHR13288:SF8">
    <property type="entry name" value="SPLICING FACTOR 45"/>
    <property type="match status" value="1"/>
</dbReference>
<feature type="region of interest" description="Disordered" evidence="6">
    <location>
        <begin position="194"/>
        <end position="231"/>
    </location>
</feature>
<dbReference type="InterPro" id="IPR003954">
    <property type="entry name" value="RRM_euk-type"/>
</dbReference>
<feature type="region of interest" description="Disordered" evidence="6">
    <location>
        <begin position="252"/>
        <end position="438"/>
    </location>
</feature>
<dbReference type="CDD" id="cd12374">
    <property type="entry name" value="RRM_UHM_SPF45_PUF60"/>
    <property type="match status" value="1"/>
</dbReference>
<dbReference type="SUPFAM" id="SSF54928">
    <property type="entry name" value="RNA-binding domain, RBD"/>
    <property type="match status" value="1"/>
</dbReference>
<evidence type="ECO:0000313" key="8">
    <source>
        <dbReference type="EMBL" id="CEQ41883.1"/>
    </source>
</evidence>
<dbReference type="PROSITE" id="PS50174">
    <property type="entry name" value="G_PATCH"/>
    <property type="match status" value="1"/>
</dbReference>
<feature type="region of interest" description="Disordered" evidence="6">
    <location>
        <begin position="1"/>
        <end position="159"/>
    </location>
</feature>
<gene>
    <name evidence="8" type="primary">SPOSA6832_03620</name>
</gene>
<dbReference type="AlphaFoldDB" id="A0A0D6EPZ3"/>
<dbReference type="InterPro" id="IPR012677">
    <property type="entry name" value="Nucleotide-bd_a/b_plait_sf"/>
</dbReference>
<evidence type="ECO:0000256" key="2">
    <source>
        <dbReference type="ARBA" id="ARBA00022664"/>
    </source>
</evidence>
<dbReference type="GO" id="GO:0071011">
    <property type="term" value="C:precatalytic spliceosome"/>
    <property type="evidence" value="ECO:0007669"/>
    <property type="project" value="TreeGrafter"/>
</dbReference>
<evidence type="ECO:0000256" key="3">
    <source>
        <dbReference type="ARBA" id="ARBA00022884"/>
    </source>
</evidence>
<feature type="compositionally biased region" description="Pro residues" evidence="6">
    <location>
        <begin position="414"/>
        <end position="438"/>
    </location>
</feature>
<feature type="compositionally biased region" description="Low complexity" evidence="6">
    <location>
        <begin position="71"/>
        <end position="81"/>
    </location>
</feature>
<evidence type="ECO:0000256" key="4">
    <source>
        <dbReference type="ARBA" id="ARBA00023187"/>
    </source>
</evidence>
<evidence type="ECO:0000313" key="9">
    <source>
        <dbReference type="Proteomes" id="UP000243876"/>
    </source>
</evidence>
<comment type="subcellular location">
    <subcellularLocation>
        <location evidence="1">Nucleus</location>
    </subcellularLocation>
</comment>
<dbReference type="EMBL" id="CENE01000018">
    <property type="protein sequence ID" value="CEQ41883.1"/>
    <property type="molecule type" value="Genomic_DNA"/>
</dbReference>
<feature type="compositionally biased region" description="Low complexity" evidence="6">
    <location>
        <begin position="479"/>
        <end position="496"/>
    </location>
</feature>
<feature type="region of interest" description="Disordered" evidence="6">
    <location>
        <begin position="457"/>
        <end position="564"/>
    </location>
</feature>
<evidence type="ECO:0000256" key="1">
    <source>
        <dbReference type="ARBA" id="ARBA00004123"/>
    </source>
</evidence>
<feature type="compositionally biased region" description="Basic residues" evidence="6">
    <location>
        <begin position="252"/>
        <end position="279"/>
    </location>
</feature>
<dbReference type="InterPro" id="IPR040052">
    <property type="entry name" value="RBM17"/>
</dbReference>
<feature type="compositionally biased region" description="Low complexity" evidence="6">
    <location>
        <begin position="17"/>
        <end position="41"/>
    </location>
</feature>
<dbReference type="FunFam" id="3.30.70.330:FF:000382">
    <property type="entry name" value="G-patch domain-containing protein"/>
    <property type="match status" value="1"/>
</dbReference>
<evidence type="ECO:0000256" key="5">
    <source>
        <dbReference type="ARBA" id="ARBA00023242"/>
    </source>
</evidence>
<dbReference type="OrthoDB" id="5411533at2759"/>
<feature type="compositionally biased region" description="Pro residues" evidence="6">
    <location>
        <begin position="497"/>
        <end position="506"/>
    </location>
</feature>
<sequence length="777" mass="81913">MSLYGGISFSGKKPAPESDTPAAPSTPAQPQATLSSSASPAPADPPADDKPKPAAWSAALRFAPTVRKKPSTPASRPSAAALKSAFSTADDDTPAPSSSNLGPRIAARGKASLSVAPPKAPPPSKWSAVSTPVPEVFAARTETAPSASPRPATPSSRATSIRIRRVIAIPPSMTLDDDLPSAAGTDVNGFQATAVGKKAAQQQAKKGKRRGKGGGGNREDPALAYTDVPYDPARPCDYVRARTAAVAFTKNRRTRQTWRNASHRRAIPYKTHVRLMRAQRRLEREEEERRHRRREGSESGSSYYSSDEDDRKTTKKARLFAPPPSYDGPPSAAASSFPPPFSYDPPSAPSRDETADEAYARRVALSNPVPVPRQETGEEAYERRMAMSAAPGREETGEEAYQRRIALSRGAPPSAAPTPPALPQAYPPSPLPPSFVPPSFVPPSFVPPSFVPPSFVPPSFVLPSESRPTYPAPPPGFIAPPSFASPLPPSDSTSFPPFRPPQPTAPPAADSTELSPALDAAQAKAREIAARLSRLGGGFAAPPPSAAAAAAPQAQAPTLSAPVPDNRTFAERMMSKYGWESGKGLGAAESGMTTALSVSRAPAVTASSSKKKVKKKDADPPPPAAPTGMASRSVVVDSSRSTRLAEQAAQMGGEASRVVLLTNLCGANEVDEDLPGEIAEEANKIGVVERCFVYIVPGETRDEEAVRVFLVMSGLAGGYNAVRSFDGRFFGGRTVKARCVLLSLSAHSLNFAADVLIFSPAVRFYDEKAFNAGEHLL</sequence>
<keyword evidence="5" id="KW-0539">Nucleus</keyword>
<organism evidence="8 9">
    <name type="scientific">Sporidiobolus salmonicolor</name>
    <name type="common">Yeast-like fungus</name>
    <name type="synonym">Sporobolomyces salmonicolor</name>
    <dbReference type="NCBI Taxonomy" id="5005"/>
    <lineage>
        <taxon>Eukaryota</taxon>
        <taxon>Fungi</taxon>
        <taxon>Dikarya</taxon>
        <taxon>Basidiomycota</taxon>
        <taxon>Pucciniomycotina</taxon>
        <taxon>Microbotryomycetes</taxon>
        <taxon>Sporidiobolales</taxon>
        <taxon>Sporidiobolaceae</taxon>
        <taxon>Sporobolomyces</taxon>
    </lineage>
</organism>
<dbReference type="PANTHER" id="PTHR13288">
    <property type="entry name" value="SPLICING FACTOR 45 SPF45"/>
    <property type="match status" value="1"/>
</dbReference>
<evidence type="ECO:0000259" key="7">
    <source>
        <dbReference type="PROSITE" id="PS50174"/>
    </source>
</evidence>
<dbReference type="SMART" id="SM00443">
    <property type="entry name" value="G_patch"/>
    <property type="match status" value="1"/>
</dbReference>
<reference evidence="9" key="1">
    <citation type="submission" date="2015-02" db="EMBL/GenBank/DDBJ databases">
        <authorList>
            <person name="Gon?alves P."/>
        </authorList>
    </citation>
    <scope>NUCLEOTIDE SEQUENCE [LARGE SCALE GENOMIC DNA]</scope>
</reference>
<dbReference type="Proteomes" id="UP000243876">
    <property type="component" value="Unassembled WGS sequence"/>
</dbReference>
<keyword evidence="2" id="KW-0507">mRNA processing</keyword>
<keyword evidence="4" id="KW-0508">mRNA splicing</keyword>
<feature type="compositionally biased region" description="Basic and acidic residues" evidence="6">
    <location>
        <begin position="280"/>
        <end position="289"/>
    </location>
</feature>
<feature type="region of interest" description="Disordered" evidence="6">
    <location>
        <begin position="597"/>
        <end position="635"/>
    </location>
</feature>
<dbReference type="InterPro" id="IPR000467">
    <property type="entry name" value="G_patch_dom"/>
</dbReference>
<dbReference type="GO" id="GO:0045292">
    <property type="term" value="P:mRNA cis splicing, via spliceosome"/>
    <property type="evidence" value="ECO:0007669"/>
    <property type="project" value="InterPro"/>
</dbReference>
<protein>
    <submittedName>
        <fullName evidence="8">SPOSA6832_03620-mRNA-1:cds</fullName>
    </submittedName>
</protein>